<accession>A0A3S1IYP3</accession>
<comment type="caution">
    <text evidence="2">The sequence shown here is derived from an EMBL/GenBank/DDBJ whole genome shotgun (WGS) entry which is preliminary data.</text>
</comment>
<dbReference type="InterPro" id="IPR043734">
    <property type="entry name" value="DUF5678"/>
</dbReference>
<evidence type="ECO:0000259" key="1">
    <source>
        <dbReference type="Pfam" id="PF18929"/>
    </source>
</evidence>
<dbReference type="InterPro" id="IPR021109">
    <property type="entry name" value="Peptidase_aspartic_dom_sf"/>
</dbReference>
<name>A0A3S1IYP3_9CYAN</name>
<gene>
    <name evidence="2" type="ORF">DSM106972_041700</name>
</gene>
<dbReference type="InterPro" id="IPR001969">
    <property type="entry name" value="Aspartic_peptidase_AS"/>
</dbReference>
<dbReference type="Pfam" id="PF18929">
    <property type="entry name" value="DUF5678"/>
    <property type="match status" value="1"/>
</dbReference>
<evidence type="ECO:0000313" key="3">
    <source>
        <dbReference type="Proteomes" id="UP000271624"/>
    </source>
</evidence>
<dbReference type="Gene3D" id="2.40.70.10">
    <property type="entry name" value="Acid Proteases"/>
    <property type="match status" value="1"/>
</dbReference>
<feature type="domain" description="DUF5678" evidence="1">
    <location>
        <begin position="25"/>
        <end position="68"/>
    </location>
</feature>
<proteinExistence type="predicted"/>
<dbReference type="OrthoDB" id="459104at2"/>
<dbReference type="Proteomes" id="UP000271624">
    <property type="component" value="Unassembled WGS sequence"/>
</dbReference>
<protein>
    <recommendedName>
        <fullName evidence="1">DUF5678 domain-containing protein</fullName>
    </recommendedName>
</protein>
<dbReference type="SUPFAM" id="SSF50630">
    <property type="entry name" value="Acid proteases"/>
    <property type="match status" value="1"/>
</dbReference>
<dbReference type="GO" id="GO:0006508">
    <property type="term" value="P:proteolysis"/>
    <property type="evidence" value="ECO:0007669"/>
    <property type="project" value="InterPro"/>
</dbReference>
<organism evidence="2 3">
    <name type="scientific">Dulcicalothrix desertica PCC 7102</name>
    <dbReference type="NCBI Taxonomy" id="232991"/>
    <lineage>
        <taxon>Bacteria</taxon>
        <taxon>Bacillati</taxon>
        <taxon>Cyanobacteriota</taxon>
        <taxon>Cyanophyceae</taxon>
        <taxon>Nostocales</taxon>
        <taxon>Calotrichaceae</taxon>
        <taxon>Dulcicalothrix</taxon>
    </lineage>
</organism>
<keyword evidence="3" id="KW-1185">Reference proteome</keyword>
<dbReference type="PROSITE" id="PS00141">
    <property type="entry name" value="ASP_PROTEASE"/>
    <property type="match status" value="1"/>
</dbReference>
<reference evidence="2" key="1">
    <citation type="submission" date="2018-12" db="EMBL/GenBank/DDBJ databases">
        <authorList>
            <person name="Will S."/>
            <person name="Neumann-Schaal M."/>
            <person name="Henke P."/>
        </authorList>
    </citation>
    <scope>NUCLEOTIDE SEQUENCE</scope>
    <source>
        <strain evidence="2">PCC 7102</strain>
    </source>
</reference>
<dbReference type="RefSeq" id="WP_127082586.1">
    <property type="nucleotide sequence ID" value="NZ_RSCL01000010.1"/>
</dbReference>
<dbReference type="EMBL" id="RSCL01000010">
    <property type="protein sequence ID" value="RUT04601.1"/>
    <property type="molecule type" value="Genomic_DNA"/>
</dbReference>
<sequence>MDTTHSQEETQEILTWLNRNRRMLLDFYKNQYIAYNANGIIAHSENLREALDIAEASGQRFVIYFVPRSTGSVKILPIRFRALVRHDWEPNYEVRLQHGDKVMNAVMLVDSGAELSLIPFKIGEELGYSLADSESKLVAETIGGNVEYVMRDIQMTINEKQFVAPVAWLQTDAGAAQLLLGREIVFDKFNIEFRQSEEKIIFHAVEAP</sequence>
<evidence type="ECO:0000313" key="2">
    <source>
        <dbReference type="EMBL" id="RUT04601.1"/>
    </source>
</evidence>
<reference evidence="2" key="2">
    <citation type="journal article" date="2019" name="Genome Biol. Evol.">
        <title>Day and night: Metabolic profiles and evolutionary relationships of six axenic non-marine cyanobacteria.</title>
        <authorList>
            <person name="Will S.E."/>
            <person name="Henke P."/>
            <person name="Boedeker C."/>
            <person name="Huang S."/>
            <person name="Brinkmann H."/>
            <person name="Rohde M."/>
            <person name="Jarek M."/>
            <person name="Friedl T."/>
            <person name="Seufert S."/>
            <person name="Schumacher M."/>
            <person name="Overmann J."/>
            <person name="Neumann-Schaal M."/>
            <person name="Petersen J."/>
        </authorList>
    </citation>
    <scope>NUCLEOTIDE SEQUENCE [LARGE SCALE GENOMIC DNA]</scope>
    <source>
        <strain evidence="2">PCC 7102</strain>
    </source>
</reference>
<dbReference type="AlphaFoldDB" id="A0A3S1IYP3"/>
<dbReference type="GO" id="GO:0004190">
    <property type="term" value="F:aspartic-type endopeptidase activity"/>
    <property type="evidence" value="ECO:0007669"/>
    <property type="project" value="InterPro"/>
</dbReference>